<keyword evidence="3" id="KW-1185">Reference proteome</keyword>
<evidence type="ECO:0000313" key="2">
    <source>
        <dbReference type="EMBL" id="NRS91646.1"/>
    </source>
</evidence>
<keyword evidence="1" id="KW-0175">Coiled coil</keyword>
<feature type="coiled-coil region" evidence="1">
    <location>
        <begin position="6"/>
        <end position="33"/>
    </location>
</feature>
<sequence length="96" mass="11099">MLQIINQVFEIQKKALEQNISLFERNLERIQQEFEDLGFLISNPLGKYYDERDTSLEVNLVGDSKNPKIVKVLKPAIFQKDGTDFILMQKGIVIAE</sequence>
<name>A0A8J8G5I4_9FLAO</name>
<comment type="caution">
    <text evidence="2">The sequence shown here is derived from an EMBL/GenBank/DDBJ whole genome shotgun (WGS) entry which is preliminary data.</text>
</comment>
<organism evidence="2 3">
    <name type="scientific">Frigoriflavimonas asaccharolytica</name>
    <dbReference type="NCBI Taxonomy" id="2735899"/>
    <lineage>
        <taxon>Bacteria</taxon>
        <taxon>Pseudomonadati</taxon>
        <taxon>Bacteroidota</taxon>
        <taxon>Flavobacteriia</taxon>
        <taxon>Flavobacteriales</taxon>
        <taxon>Weeksellaceae</taxon>
        <taxon>Frigoriflavimonas</taxon>
    </lineage>
</organism>
<gene>
    <name evidence="2" type="ORF">HNQ03_000713</name>
</gene>
<evidence type="ECO:0000313" key="3">
    <source>
        <dbReference type="Proteomes" id="UP000610746"/>
    </source>
</evidence>
<accession>A0A8J8G5I4</accession>
<dbReference type="Proteomes" id="UP000610746">
    <property type="component" value="Unassembled WGS sequence"/>
</dbReference>
<proteinExistence type="predicted"/>
<dbReference type="EMBL" id="JABSNO010000004">
    <property type="protein sequence ID" value="NRS91646.1"/>
    <property type="molecule type" value="Genomic_DNA"/>
</dbReference>
<reference evidence="2" key="1">
    <citation type="submission" date="2020-05" db="EMBL/GenBank/DDBJ databases">
        <title>Genomic Encyclopedia of Type Strains, Phase IV (KMG-V): Genome sequencing to study the core and pangenomes of soil and plant-associated prokaryotes.</title>
        <authorList>
            <person name="Whitman W."/>
        </authorList>
    </citation>
    <scope>NUCLEOTIDE SEQUENCE</scope>
    <source>
        <strain evidence="2">16F</strain>
    </source>
</reference>
<dbReference type="RefSeq" id="WP_173778272.1">
    <property type="nucleotide sequence ID" value="NZ_JABSNO010000004.1"/>
</dbReference>
<dbReference type="AlphaFoldDB" id="A0A8J8G5I4"/>
<protein>
    <submittedName>
        <fullName evidence="2">Uncharacterized protein</fullName>
    </submittedName>
</protein>
<evidence type="ECO:0000256" key="1">
    <source>
        <dbReference type="SAM" id="Coils"/>
    </source>
</evidence>